<feature type="active site" description="Charge relay system" evidence="2">
    <location>
        <position position="334"/>
    </location>
</feature>
<keyword evidence="1 2" id="KW-0378">Hydrolase</keyword>
<dbReference type="PROSITE" id="PS51257">
    <property type="entry name" value="PROKAR_LIPOPROTEIN"/>
    <property type="match status" value="1"/>
</dbReference>
<dbReference type="EMBL" id="CP017755">
    <property type="protein sequence ID" value="AOZ10061.1"/>
    <property type="molecule type" value="Genomic_DNA"/>
</dbReference>
<evidence type="ECO:0000256" key="1">
    <source>
        <dbReference type="ARBA" id="ARBA00022801"/>
    </source>
</evidence>
<dbReference type="EC" id="3.1.1.22" evidence="2"/>
<dbReference type="Proteomes" id="UP000177515">
    <property type="component" value="Chromosome 2"/>
</dbReference>
<comment type="similarity">
    <text evidence="2">Belongs to the D-(-)-3-hydroxybutyrate oligomer hydrolase family.</text>
</comment>
<evidence type="ECO:0000256" key="2">
    <source>
        <dbReference type="HAMAP-Rule" id="MF_01906"/>
    </source>
</evidence>
<comment type="function">
    <text evidence="2">Participates in the degradation of poly-3-hydroxybutyrate (PHB). It works downstream of poly(3-hydroxybutyrate) depolymerase, hydrolyzing D(-)-3-hydroxybutyrate oligomers of various length (3HB-oligomers) into 3HB-monomers.</text>
</comment>
<keyword evidence="4" id="KW-1185">Reference proteome</keyword>
<comment type="catalytic activity">
    <reaction evidence="2">
        <text>(3R)-hydroxybutanoate dimer + H2O = 2 (R)-3-hydroxybutanoate + H(+)</text>
        <dbReference type="Rhea" id="RHEA:10172"/>
        <dbReference type="ChEBI" id="CHEBI:10979"/>
        <dbReference type="ChEBI" id="CHEBI:10983"/>
        <dbReference type="ChEBI" id="CHEBI:15377"/>
        <dbReference type="ChEBI" id="CHEBI:15378"/>
        <dbReference type="EC" id="3.1.1.22"/>
    </reaction>
</comment>
<accession>A0ABN4TUT3</accession>
<dbReference type="Pfam" id="PF10605">
    <property type="entry name" value="3HBOH"/>
    <property type="match status" value="1"/>
</dbReference>
<comment type="pathway">
    <text evidence="2">Lipid metabolism; butanoate metabolism.</text>
</comment>
<evidence type="ECO:0000313" key="4">
    <source>
        <dbReference type="Proteomes" id="UP000177515"/>
    </source>
</evidence>
<protein>
    <recommendedName>
        <fullName evidence="2">D-(-)-3-hydroxybutyrate oligomer hydrolase</fullName>
        <shortName evidence="2">3HB-oligomer hydrolase</shortName>
        <shortName evidence="2">3HBOH</shortName>
        <ecNumber evidence="2">3.1.1.22</ecNumber>
    </recommendedName>
</protein>
<dbReference type="InterPro" id="IPR016582">
    <property type="entry name" value="OHBut_olig_hydro_put"/>
</dbReference>
<keyword evidence="2" id="KW-0964">Secreted</keyword>
<feature type="chain" id="PRO_5044924271" description="D-(-)-3-hydroxybutyrate oligomer hydrolase" evidence="2">
    <location>
        <begin position="24"/>
        <end position="737"/>
    </location>
</feature>
<dbReference type="HAMAP" id="MF_01906">
    <property type="entry name" value="3HBOH"/>
    <property type="match status" value="1"/>
</dbReference>
<proteinExistence type="inferred from homology"/>
<organism evidence="3 4">
    <name type="scientific">Cupriavidus malaysiensis</name>
    <dbReference type="NCBI Taxonomy" id="367825"/>
    <lineage>
        <taxon>Bacteria</taxon>
        <taxon>Pseudomonadati</taxon>
        <taxon>Pseudomonadota</taxon>
        <taxon>Betaproteobacteria</taxon>
        <taxon>Burkholderiales</taxon>
        <taxon>Burkholderiaceae</taxon>
        <taxon>Cupriavidus</taxon>
    </lineage>
</organism>
<dbReference type="GO" id="GO:0016787">
    <property type="term" value="F:hydrolase activity"/>
    <property type="evidence" value="ECO:0007669"/>
    <property type="project" value="UniProtKB-KW"/>
</dbReference>
<name>A0ABN4TUT3_9BURK</name>
<reference evidence="3 4" key="1">
    <citation type="submission" date="2016-10" db="EMBL/GenBank/DDBJ databases">
        <title>Complete genome sequences of three Cupriavidus strains isolated from various Malaysian environments.</title>
        <authorList>
            <person name="Abdullah A.A.-A."/>
            <person name="Shafie N.A.H."/>
            <person name="Lau N.S."/>
        </authorList>
    </citation>
    <scope>NUCLEOTIDE SEQUENCE [LARGE SCALE GENOMIC DNA]</scope>
    <source>
        <strain evidence="3 4">USMAA1020</strain>
    </source>
</reference>
<dbReference type="PIRSF" id="PIRSF011409">
    <property type="entry name" value="HObutyrate_olig_hydrol"/>
    <property type="match status" value="1"/>
</dbReference>
<gene>
    <name evidence="3" type="ORF">BKK80_30880</name>
</gene>
<comment type="subcellular location">
    <subcellularLocation>
        <location evidence="2">Secreted</location>
    </subcellularLocation>
</comment>
<feature type="signal peptide" evidence="2">
    <location>
        <begin position="1"/>
        <end position="23"/>
    </location>
</feature>
<evidence type="ECO:0000313" key="3">
    <source>
        <dbReference type="EMBL" id="AOZ10061.1"/>
    </source>
</evidence>
<keyword evidence="2" id="KW-0732">Signal</keyword>
<sequence length="737" mass="75403" precursor="true">MKTIQGKSPGRWYSRGMLLAAMAASGVIGLAACGGGDDGNSAANHGNAGGNGNNNGNTVSNTKPSFVGTVTVRRFDGVSDDLLTAGLGASGLASATAPAVANAVAPTAAELRRLTIYNNYRALIDTSAKGGYGTLYGPNVDADGNVTSGNGMVAGAEYVAYSDDGSGQQNVVLLVQIPDAFDAAHPCIITATSSGSRGIYGAISTGEWGLKRKCAVAYTDKGTGAGPHDLATDTVPLQDGTRTTRTLAGSQAQFAAPLAASRLAAFNVATPNRLAFKHAHSQRNPEKDWGLFTLQAVQFAFWAINDKLGVSSGQTVSQLPVRPGNTIVIASSVSNGGGAAIAAAEQDTDNLIDGVAVGEPALSLPPSINVQVQRGGATLPINGKPLFDYVSYANEFRLCAALSASVASAPTQAYFAVAFGWPASVQANRCAALHAKGLLSATTTAAQADEALQKMRDYGWEPESDLLHASMAYFEIDPSVATTFGNALARASVFDNLCDLSFAAVDGSFHPATMNATLLAQLAATGNGIPPTTGVQLINNLAQGGAAQSRQSIDSSGTQAANLDGALCLRNLLSGSDAASQALQLGLSQTLRSGNLRGKPALIVQGRNDALLPVNHGARPYLGLNARVDGSSKLSYIEVTNAQHFDGFIDLLPGYDSLFVPLAVYEQRALDAVYANLRSGTPLPPSQVVRTTPRGGAAGAAPPITAANVPNFTMTPAAGDRIQVSVSGGVATVSVPN</sequence>